<reference evidence="1 2" key="1">
    <citation type="journal article" date="2014" name="Int. J. Syst. Evol. Microbiol.">
        <title>Complete genome sequence of Corynebacterium casei LMG S-19264T (=DSM 44701T), isolated from a smear-ripened cheese.</title>
        <authorList>
            <consortium name="US DOE Joint Genome Institute (JGI-PGF)"/>
            <person name="Walter F."/>
            <person name="Albersmeier A."/>
            <person name="Kalinowski J."/>
            <person name="Ruckert C."/>
        </authorList>
    </citation>
    <scope>NUCLEOTIDE SEQUENCE [LARGE SCALE GENOMIC DNA]</scope>
    <source>
        <strain evidence="1 2">KCTC 23968</strain>
    </source>
</reference>
<protein>
    <submittedName>
        <fullName evidence="1">2-oxo-hepta-3-ene-1,7-dioic acid hydratase</fullName>
    </submittedName>
</protein>
<dbReference type="SUPFAM" id="SSF56529">
    <property type="entry name" value="FAH"/>
    <property type="match status" value="1"/>
</dbReference>
<dbReference type="InterPro" id="IPR050772">
    <property type="entry name" value="Hydratase-Decarb/MhpD_sf"/>
</dbReference>
<dbReference type="Gene3D" id="3.90.850.10">
    <property type="entry name" value="Fumarylacetoacetase-like, C-terminal domain"/>
    <property type="match status" value="1"/>
</dbReference>
<dbReference type="InterPro" id="IPR012690">
    <property type="entry name" value="HpcG"/>
</dbReference>
<dbReference type="EMBL" id="BMYV01000001">
    <property type="protein sequence ID" value="GGX62009.1"/>
    <property type="molecule type" value="Genomic_DNA"/>
</dbReference>
<dbReference type="NCBIfam" id="TIGR02312">
    <property type="entry name" value="HpaH"/>
    <property type="match status" value="1"/>
</dbReference>
<name>A0A918NDD2_9PROT</name>
<dbReference type="Proteomes" id="UP000600865">
    <property type="component" value="Unassembled WGS sequence"/>
</dbReference>
<comment type="caution">
    <text evidence="1">The sequence shown here is derived from an EMBL/GenBank/DDBJ whole genome shotgun (WGS) entry which is preliminary data.</text>
</comment>
<organism evidence="1 2">
    <name type="scientific">Litorimonas cladophorae</name>
    <dbReference type="NCBI Taxonomy" id="1220491"/>
    <lineage>
        <taxon>Bacteria</taxon>
        <taxon>Pseudomonadati</taxon>
        <taxon>Pseudomonadota</taxon>
        <taxon>Alphaproteobacteria</taxon>
        <taxon>Maricaulales</taxon>
        <taxon>Robiginitomaculaceae</taxon>
    </lineage>
</organism>
<dbReference type="PANTHER" id="PTHR30143">
    <property type="entry name" value="ACID HYDRATASE"/>
    <property type="match status" value="1"/>
</dbReference>
<dbReference type="RefSeq" id="WP_189582134.1">
    <property type="nucleotide sequence ID" value="NZ_BMYV01000001.1"/>
</dbReference>
<dbReference type="AlphaFoldDB" id="A0A918NDD2"/>
<accession>A0A918NDD2</accession>
<sequence>MLTSEQIQLSARMHHAAEKARKPFAAFSQTYPNMTIEDGYAVQAAWIKIKEGEGRKVIGRKVGLTSRAMQEAMKIDEPDFGTLLDDMLFENGAILPASDFIDPRVEVEITFVLKQDLFGDDLSVEDVLDATDYIVPSLELIAARSHRVDPETGYTRKVYDTISDNAANAGIIVGSQKFDPRDVDLRWAGAILYRNDIVEETGLGAGILDHPARGLIWLAKRFAPHGVKLDAGQYIMSGSFTRPVMASAGDNFKADFGPLGCVSLGFS</sequence>
<dbReference type="GO" id="GO:0018817">
    <property type="term" value="F:2-oxo-hept-3-ene-1,7-dioate hydratase activity"/>
    <property type="evidence" value="ECO:0007669"/>
    <property type="project" value="InterPro"/>
</dbReference>
<proteinExistence type="predicted"/>
<gene>
    <name evidence="1" type="primary">hpcG</name>
    <name evidence="1" type="ORF">GCM10011309_09940</name>
</gene>
<dbReference type="PANTHER" id="PTHR30143:SF0">
    <property type="entry name" value="2-KETO-4-PENTENOATE HYDRATASE"/>
    <property type="match status" value="1"/>
</dbReference>
<evidence type="ECO:0000313" key="1">
    <source>
        <dbReference type="EMBL" id="GGX62009.1"/>
    </source>
</evidence>
<dbReference type="GO" id="GO:0008684">
    <property type="term" value="F:2-oxopent-4-enoate hydratase activity"/>
    <property type="evidence" value="ECO:0007669"/>
    <property type="project" value="TreeGrafter"/>
</dbReference>
<dbReference type="GO" id="GO:0005737">
    <property type="term" value="C:cytoplasm"/>
    <property type="evidence" value="ECO:0007669"/>
    <property type="project" value="TreeGrafter"/>
</dbReference>
<keyword evidence="2" id="KW-1185">Reference proteome</keyword>
<evidence type="ECO:0000313" key="2">
    <source>
        <dbReference type="Proteomes" id="UP000600865"/>
    </source>
</evidence>
<dbReference type="InterPro" id="IPR036663">
    <property type="entry name" value="Fumarylacetoacetase_C_sf"/>
</dbReference>